<evidence type="ECO:0000256" key="5">
    <source>
        <dbReference type="ARBA" id="ARBA00022840"/>
    </source>
</evidence>
<evidence type="ECO:0000313" key="8">
    <source>
        <dbReference type="EMBL" id="ABG62236.1"/>
    </source>
</evidence>
<dbReference type="InterPro" id="IPR029056">
    <property type="entry name" value="Ribokinase-like"/>
</dbReference>
<dbReference type="InterPro" id="IPR011611">
    <property type="entry name" value="PfkB_dom"/>
</dbReference>
<evidence type="ECO:0000256" key="3">
    <source>
        <dbReference type="ARBA" id="ARBA00022741"/>
    </source>
</evidence>
<dbReference type="GO" id="GO:0006000">
    <property type="term" value="P:fructose metabolic process"/>
    <property type="evidence" value="ECO:0007669"/>
    <property type="project" value="UniProtKB-ARBA"/>
</dbReference>
<gene>
    <name evidence="8" type="ordered locus">Meso_0836</name>
</gene>
<keyword evidence="2 6" id="KW-0808">Transferase</keyword>
<dbReference type="eggNOG" id="COG0524">
    <property type="taxonomic scope" value="Bacteria"/>
</dbReference>
<feature type="domain" description="Carbohydrate kinase PfkB" evidence="7">
    <location>
        <begin position="2"/>
        <end position="301"/>
    </location>
</feature>
<dbReference type="GO" id="GO:0005524">
    <property type="term" value="F:ATP binding"/>
    <property type="evidence" value="ECO:0007669"/>
    <property type="project" value="UniProtKB-KW"/>
</dbReference>
<dbReference type="OrthoDB" id="9795789at2"/>
<dbReference type="InterPro" id="IPR050306">
    <property type="entry name" value="PfkB_Carbo_kinase"/>
</dbReference>
<proteinExistence type="inferred from homology"/>
<dbReference type="SUPFAM" id="SSF53613">
    <property type="entry name" value="Ribokinase-like"/>
    <property type="match status" value="1"/>
</dbReference>
<accession>Q11K39</accession>
<dbReference type="KEGG" id="mes:Meso_0836"/>
<comment type="similarity">
    <text evidence="1 6">Belongs to the carbohydrate kinase PfkB family.</text>
</comment>
<dbReference type="HOGENOM" id="CLU_027634_6_2_5"/>
<evidence type="ECO:0000256" key="4">
    <source>
        <dbReference type="ARBA" id="ARBA00022777"/>
    </source>
</evidence>
<dbReference type="PRINTS" id="PR00990">
    <property type="entry name" value="RIBOKINASE"/>
</dbReference>
<dbReference type="Gene3D" id="3.40.1190.20">
    <property type="match status" value="1"/>
</dbReference>
<dbReference type="PANTHER" id="PTHR43085">
    <property type="entry name" value="HEXOKINASE FAMILY MEMBER"/>
    <property type="match status" value="1"/>
</dbReference>
<dbReference type="AlphaFoldDB" id="Q11K39"/>
<reference evidence="8" key="1">
    <citation type="submission" date="2006-06" db="EMBL/GenBank/DDBJ databases">
        <title>Complete sequence of chromosome of Chelativorans sp. BNC1.</title>
        <authorList>
            <consortium name="US DOE Joint Genome Institute"/>
            <person name="Copeland A."/>
            <person name="Lucas S."/>
            <person name="Lapidus A."/>
            <person name="Barry K."/>
            <person name="Detter J.C."/>
            <person name="Glavina del Rio T."/>
            <person name="Hammon N."/>
            <person name="Israni S."/>
            <person name="Dalin E."/>
            <person name="Tice H."/>
            <person name="Pitluck S."/>
            <person name="Chertkov O."/>
            <person name="Brettin T."/>
            <person name="Bruce D."/>
            <person name="Han C."/>
            <person name="Tapia R."/>
            <person name="Gilna P."/>
            <person name="Schmutz J."/>
            <person name="Larimer F."/>
            <person name="Land M."/>
            <person name="Hauser L."/>
            <person name="Kyrpides N."/>
            <person name="Mikhailova N."/>
            <person name="Richardson P."/>
        </authorList>
    </citation>
    <scope>NUCLEOTIDE SEQUENCE</scope>
    <source>
        <strain evidence="8">BNC1</strain>
    </source>
</reference>
<dbReference type="GO" id="GO:0008865">
    <property type="term" value="F:fructokinase activity"/>
    <property type="evidence" value="ECO:0007669"/>
    <property type="project" value="UniProtKB-ARBA"/>
</dbReference>
<evidence type="ECO:0000256" key="6">
    <source>
        <dbReference type="RuleBase" id="RU003704"/>
    </source>
</evidence>
<organism evidence="8">
    <name type="scientific">Chelativorans sp. (strain BNC1)</name>
    <dbReference type="NCBI Taxonomy" id="266779"/>
    <lineage>
        <taxon>Bacteria</taxon>
        <taxon>Pseudomonadati</taxon>
        <taxon>Pseudomonadota</taxon>
        <taxon>Alphaproteobacteria</taxon>
        <taxon>Hyphomicrobiales</taxon>
        <taxon>Phyllobacteriaceae</taxon>
        <taxon>Chelativorans</taxon>
    </lineage>
</organism>
<dbReference type="InterPro" id="IPR002139">
    <property type="entry name" value="Ribo/fructo_kinase"/>
</dbReference>
<dbReference type="Pfam" id="PF00294">
    <property type="entry name" value="PfkB"/>
    <property type="match status" value="1"/>
</dbReference>
<protein>
    <submittedName>
        <fullName evidence="8">PfkB</fullName>
    </submittedName>
</protein>
<keyword evidence="4 6" id="KW-0418">Kinase</keyword>
<evidence type="ECO:0000259" key="7">
    <source>
        <dbReference type="Pfam" id="PF00294"/>
    </source>
</evidence>
<dbReference type="EMBL" id="CP000390">
    <property type="protein sequence ID" value="ABG62236.1"/>
    <property type="molecule type" value="Genomic_DNA"/>
</dbReference>
<dbReference type="PANTHER" id="PTHR43085:SF1">
    <property type="entry name" value="PSEUDOURIDINE KINASE-RELATED"/>
    <property type="match status" value="1"/>
</dbReference>
<keyword evidence="5" id="KW-0067">ATP-binding</keyword>
<keyword evidence="3" id="KW-0547">Nucleotide-binding</keyword>
<sequence length="306" mass="32356">MILCCGEALIDMLPRETADGEAAFVPHVGGSVFNTAIALGRLEVPVSFFSGLSEDLFGVRLQDTLRASGVDLSHAIISTRPTTLAFVSLNEGQASYHFYDENTAGRMLFEADLPDLDESVEAMLFGGISLAPEPCGGTFEALMTRESPTRVTMLDPNIRQAFIRDPLAHKARMRRMMAIADIIKISEEDLAWFGGPASAGEAAQVLLAAGTRLVVVTSGGKGASAYWRGGSFVISAVNVKVADTVGAGDSFNAGILAALRKAGYLKKSRLASLTTEVVRDALSFATRVAAVTVSRAGANPPWADEV</sequence>
<dbReference type="PROSITE" id="PS00584">
    <property type="entry name" value="PFKB_KINASES_2"/>
    <property type="match status" value="1"/>
</dbReference>
<dbReference type="CDD" id="cd01167">
    <property type="entry name" value="bac_FRK"/>
    <property type="match status" value="1"/>
</dbReference>
<dbReference type="STRING" id="266779.Meso_0836"/>
<name>Q11K39_CHESB</name>
<dbReference type="InterPro" id="IPR002173">
    <property type="entry name" value="Carboh/pur_kinase_PfkB_CS"/>
</dbReference>
<evidence type="ECO:0000256" key="2">
    <source>
        <dbReference type="ARBA" id="ARBA00022679"/>
    </source>
</evidence>
<evidence type="ECO:0000256" key="1">
    <source>
        <dbReference type="ARBA" id="ARBA00010688"/>
    </source>
</evidence>